<proteinExistence type="predicted"/>
<organism evidence="2 3">
    <name type="scientific">Candidatus Nitrosoglobus terrae</name>
    <dbReference type="NCBI Taxonomy" id="1630141"/>
    <lineage>
        <taxon>Bacteria</taxon>
        <taxon>Pseudomonadati</taxon>
        <taxon>Pseudomonadota</taxon>
        <taxon>Gammaproteobacteria</taxon>
        <taxon>Chromatiales</taxon>
        <taxon>Chromatiaceae</taxon>
        <taxon>Candidatus Nitrosoglobus</taxon>
    </lineage>
</organism>
<name>A0A1Q2SM46_9GAMM</name>
<feature type="signal peptide" evidence="1">
    <location>
        <begin position="1"/>
        <end position="22"/>
    </location>
</feature>
<gene>
    <name evidence="2" type="ORF">TAO_0845</name>
</gene>
<evidence type="ECO:0000313" key="2">
    <source>
        <dbReference type="EMBL" id="BAW80215.1"/>
    </source>
</evidence>
<sequence>MNIKPIISSTILATTLPIAAFTADYPYNPGCLNTPPSAISTCSSFSGGGILPNNHYDPDTHYNPYTTATVPNNYYNGNSYYLSNNHYNPRSGAMGNTNINIEGLIGTPIRSR</sequence>
<protein>
    <submittedName>
        <fullName evidence="2">Uncharacterized protein</fullName>
    </submittedName>
</protein>
<reference evidence="2 3" key="1">
    <citation type="journal article" date="2017" name="ISME J.">
        <title>An acid-tolerant ammonia-oxidizing ?-proteobacterium from soil.</title>
        <authorList>
            <person name="Hayatsu M."/>
            <person name="Tago K."/>
            <person name="Uchiyama I."/>
            <person name="Toyoda A."/>
            <person name="Wang Y."/>
            <person name="Shimomura Y."/>
            <person name="Okubo T."/>
            <person name="Kurisu F."/>
            <person name="Hirono Y."/>
            <person name="Nonaka K."/>
            <person name="Akiyama H."/>
            <person name="Itoh T."/>
            <person name="Takami H."/>
        </authorList>
    </citation>
    <scope>NUCLEOTIDE SEQUENCE [LARGE SCALE GENOMIC DNA]</scope>
    <source>
        <strain evidence="2 3">TAO100</strain>
    </source>
</reference>
<accession>A0A1Q2SM46</accession>
<evidence type="ECO:0000313" key="3">
    <source>
        <dbReference type="Proteomes" id="UP000243679"/>
    </source>
</evidence>
<feature type="chain" id="PRO_5013088980" evidence="1">
    <location>
        <begin position="23"/>
        <end position="112"/>
    </location>
</feature>
<dbReference type="Proteomes" id="UP000243679">
    <property type="component" value="Chromosome"/>
</dbReference>
<evidence type="ECO:0000256" key="1">
    <source>
        <dbReference type="SAM" id="SignalP"/>
    </source>
</evidence>
<keyword evidence="3" id="KW-1185">Reference proteome</keyword>
<dbReference type="RefSeq" id="WP_096526786.1">
    <property type="nucleotide sequence ID" value="NZ_AP014836.1"/>
</dbReference>
<dbReference type="EMBL" id="AP014836">
    <property type="protein sequence ID" value="BAW80215.1"/>
    <property type="molecule type" value="Genomic_DNA"/>
</dbReference>
<dbReference type="AlphaFoldDB" id="A0A1Q2SM46"/>
<keyword evidence="1" id="KW-0732">Signal</keyword>
<dbReference type="KEGG" id="ntt:TAO_0845"/>